<accession>A0A8J3N049</accession>
<dbReference type="PANTHER" id="PTHR44688">
    <property type="entry name" value="DNA-BINDING TRANSCRIPTIONAL ACTIVATOR DEVR_DOSR"/>
    <property type="match status" value="1"/>
</dbReference>
<dbReference type="SMART" id="SM00421">
    <property type="entry name" value="HTH_LUXR"/>
    <property type="match status" value="1"/>
</dbReference>
<feature type="domain" description="HTH luxR-type" evidence="5">
    <location>
        <begin position="965"/>
        <end position="1030"/>
    </location>
</feature>
<dbReference type="Pfam" id="PF25873">
    <property type="entry name" value="WHD_MalT"/>
    <property type="match status" value="1"/>
</dbReference>
<reference evidence="6" key="1">
    <citation type="submission" date="2020-10" db="EMBL/GenBank/DDBJ databases">
        <title>Taxonomic study of unclassified bacteria belonging to the class Ktedonobacteria.</title>
        <authorList>
            <person name="Yabe S."/>
            <person name="Wang C.M."/>
            <person name="Zheng Y."/>
            <person name="Sakai Y."/>
            <person name="Cavaletti L."/>
            <person name="Monciardini P."/>
            <person name="Donadio S."/>
        </authorList>
    </citation>
    <scope>NUCLEOTIDE SEQUENCE</scope>
    <source>
        <strain evidence="6">ID150040</strain>
    </source>
</reference>
<dbReference type="CDD" id="cd06170">
    <property type="entry name" value="LuxR_C_like"/>
    <property type="match status" value="1"/>
</dbReference>
<dbReference type="PROSITE" id="PS50043">
    <property type="entry name" value="HTH_LUXR_2"/>
    <property type="match status" value="1"/>
</dbReference>
<dbReference type="InterPro" id="IPR041617">
    <property type="entry name" value="TPR_MalT"/>
</dbReference>
<evidence type="ECO:0000313" key="7">
    <source>
        <dbReference type="Proteomes" id="UP000597444"/>
    </source>
</evidence>
<dbReference type="AlphaFoldDB" id="A0A8J3N049"/>
<keyword evidence="1" id="KW-0805">Transcription regulation</keyword>
<comment type="caution">
    <text evidence="6">The sequence shown here is derived from an EMBL/GenBank/DDBJ whole genome shotgun (WGS) entry which is preliminary data.</text>
</comment>
<dbReference type="InterPro" id="IPR027417">
    <property type="entry name" value="P-loop_NTPase"/>
</dbReference>
<dbReference type="EMBL" id="BNJK01000001">
    <property type="protein sequence ID" value="GHO91133.1"/>
    <property type="molecule type" value="Genomic_DNA"/>
</dbReference>
<evidence type="ECO:0000259" key="5">
    <source>
        <dbReference type="PROSITE" id="PS50043"/>
    </source>
</evidence>
<dbReference type="InterPro" id="IPR036388">
    <property type="entry name" value="WH-like_DNA-bd_sf"/>
</dbReference>
<evidence type="ECO:0000256" key="1">
    <source>
        <dbReference type="ARBA" id="ARBA00023015"/>
    </source>
</evidence>
<evidence type="ECO:0000256" key="3">
    <source>
        <dbReference type="ARBA" id="ARBA00023163"/>
    </source>
</evidence>
<dbReference type="InterPro" id="IPR011990">
    <property type="entry name" value="TPR-like_helical_dom_sf"/>
</dbReference>
<feature type="compositionally biased region" description="Polar residues" evidence="4">
    <location>
        <begin position="106"/>
        <end position="117"/>
    </location>
</feature>
<dbReference type="GO" id="GO:0003677">
    <property type="term" value="F:DNA binding"/>
    <property type="evidence" value="ECO:0007669"/>
    <property type="project" value="UniProtKB-KW"/>
</dbReference>
<dbReference type="Pfam" id="PF17874">
    <property type="entry name" value="TPR_MalT"/>
    <property type="match status" value="1"/>
</dbReference>
<dbReference type="Proteomes" id="UP000597444">
    <property type="component" value="Unassembled WGS sequence"/>
</dbReference>
<gene>
    <name evidence="6" type="ORF">KSF_011810</name>
</gene>
<dbReference type="InterPro" id="IPR003593">
    <property type="entry name" value="AAA+_ATPase"/>
</dbReference>
<evidence type="ECO:0000313" key="6">
    <source>
        <dbReference type="EMBL" id="GHO91133.1"/>
    </source>
</evidence>
<organism evidence="6 7">
    <name type="scientific">Reticulibacter mediterranei</name>
    <dbReference type="NCBI Taxonomy" id="2778369"/>
    <lineage>
        <taxon>Bacteria</taxon>
        <taxon>Bacillati</taxon>
        <taxon>Chloroflexota</taxon>
        <taxon>Ktedonobacteria</taxon>
        <taxon>Ktedonobacterales</taxon>
        <taxon>Reticulibacteraceae</taxon>
        <taxon>Reticulibacter</taxon>
    </lineage>
</organism>
<proteinExistence type="predicted"/>
<protein>
    <recommendedName>
        <fullName evidence="5">HTH luxR-type domain-containing protein</fullName>
    </recommendedName>
</protein>
<keyword evidence="2" id="KW-0238">DNA-binding</keyword>
<dbReference type="SUPFAM" id="SSF48452">
    <property type="entry name" value="TPR-like"/>
    <property type="match status" value="1"/>
</dbReference>
<dbReference type="SUPFAM" id="SSF46894">
    <property type="entry name" value="C-terminal effector domain of the bipartite response regulators"/>
    <property type="match status" value="1"/>
</dbReference>
<name>A0A8J3N049_9CHLR</name>
<feature type="region of interest" description="Disordered" evidence="4">
    <location>
        <begin position="81"/>
        <end position="117"/>
    </location>
</feature>
<dbReference type="SMART" id="SM00382">
    <property type="entry name" value="AAA"/>
    <property type="match status" value="1"/>
</dbReference>
<dbReference type="Gene3D" id="1.10.10.10">
    <property type="entry name" value="Winged helix-like DNA-binding domain superfamily/Winged helix DNA-binding domain"/>
    <property type="match status" value="1"/>
</dbReference>
<dbReference type="SUPFAM" id="SSF52540">
    <property type="entry name" value="P-loop containing nucleoside triphosphate hydrolases"/>
    <property type="match status" value="1"/>
</dbReference>
<keyword evidence="7" id="KW-1185">Reference proteome</keyword>
<dbReference type="InterPro" id="IPR000792">
    <property type="entry name" value="Tscrpt_reg_LuxR_C"/>
</dbReference>
<dbReference type="InterPro" id="IPR016032">
    <property type="entry name" value="Sig_transdc_resp-reg_C-effctor"/>
</dbReference>
<keyword evidence="3" id="KW-0804">Transcription</keyword>
<feature type="compositionally biased region" description="Basic and acidic residues" evidence="4">
    <location>
        <begin position="83"/>
        <end position="104"/>
    </location>
</feature>
<dbReference type="Gene3D" id="3.40.50.300">
    <property type="entry name" value="P-loop containing nucleotide triphosphate hydrolases"/>
    <property type="match status" value="1"/>
</dbReference>
<dbReference type="InterPro" id="IPR059106">
    <property type="entry name" value="WHD_MalT"/>
</dbReference>
<dbReference type="GO" id="GO:0006355">
    <property type="term" value="P:regulation of DNA-templated transcription"/>
    <property type="evidence" value="ECO:0007669"/>
    <property type="project" value="InterPro"/>
</dbReference>
<evidence type="ECO:0000256" key="2">
    <source>
        <dbReference type="ARBA" id="ARBA00023125"/>
    </source>
</evidence>
<dbReference type="Pfam" id="PF00196">
    <property type="entry name" value="GerE"/>
    <property type="match status" value="1"/>
</dbReference>
<evidence type="ECO:0000256" key="4">
    <source>
        <dbReference type="SAM" id="MobiDB-lite"/>
    </source>
</evidence>
<sequence length="1032" mass="117560">MREETDTWREWLASHTSFSFRGREGHLTLLKETRARGGDGYWYAYRHLGKRTVKKYVGRPADLTFARLEWTARELLRTPEQTRQVRHDVPDGEAGHASEQRDWQVADQSHQSPKNLSSPLHAPLLTSKFQLPTLHPSLVSRERLLALLDCGLEHRLTLVSAPAGFGKTTLVRQWVAERDKQHVPPVAWVSLDARDNDPVRFWRYLMTACQVFRDNLAHEALALLHTIPQPPFESSLTETALAAFLNALAQCEEGGLLLLDDYHMITSPQIQETMTFFLGHLPAGIHVILLTRSDPPFPLARLRARNELYEVRTSALRFSPEETAAFLQQTMAVALVPEITQQINTHLEGWVAGLRMLLLTFQGRTASTEIEPFLRAFAGNQRALQEYFLAEVLDIQPEPVQRFLLQTSVLGRLTGSLCDAVTGAHDSEHVLERLERANLFLEPLDNAGAHAFRMERQWYRYHGLFAEAMRAEARRRLGEDALRVLSSRASHWYEVQSLHAEAVEFALHAQDYDRAATLIERILEEPHTYPQANEYHTQYHWLEQIPERVLQQHPVLCLGYATALLFVVVTWRLPQTTQTLLEKFLQMAEEHYRAEHNLPRLGEVFAFRSLVSWRQDEAVQAASSARQALVWLSAEQQAWRGLSLSVAGKAELLYYGQVDEARRLLGEAAALCEEIHNQYFKHATTNMLATVFFEQGELYRAAEYYQRALGEARERMNRDDMGYALLGLARIAYERNELEAAQQQAEEVLAIGQSLGHELHEIHATFLLARAQHAQGETATACRRLTTLLARIPATLPDHAQPFSRDILTLRARLALASGDQAFVQRWVADLGPSRGSQFPFSSEREALMMVRWHLVQGREEEALQLLQHVRVCAEEAGRRQSIFEAQVLLALVYAERKQSAEARHVLQELLTQTRAEGYLRLFLDEGEAMATLLRSLLPFAHEKLLLADLQSILHAFPDSPGMPDTLLLEPISRQELRVLRQLVSRRSNADIAQELVVSVNTVRTQVQSIYRKLGVHSRAEASEVARRLRLV</sequence>
<dbReference type="PANTHER" id="PTHR44688:SF16">
    <property type="entry name" value="DNA-BINDING TRANSCRIPTIONAL ACTIVATOR DEVR_DOSR"/>
    <property type="match status" value="1"/>
</dbReference>
<dbReference type="Gene3D" id="1.25.40.10">
    <property type="entry name" value="Tetratricopeptide repeat domain"/>
    <property type="match status" value="1"/>
</dbReference>